<reference evidence="3 4" key="1">
    <citation type="submission" date="2019-08" db="EMBL/GenBank/DDBJ databases">
        <authorList>
            <person name="Peeters C."/>
        </authorList>
    </citation>
    <scope>NUCLEOTIDE SEQUENCE [LARGE SCALE GENOMIC DNA]</scope>
    <source>
        <strain evidence="3 4">LMG 30175</strain>
    </source>
</reference>
<dbReference type="Gene3D" id="3.30.70.100">
    <property type="match status" value="1"/>
</dbReference>
<dbReference type="InterPro" id="IPR017969">
    <property type="entry name" value="Heavy-metal-associated_CS"/>
</dbReference>
<proteinExistence type="predicted"/>
<dbReference type="Pfam" id="PF00403">
    <property type="entry name" value="HMA"/>
    <property type="match status" value="1"/>
</dbReference>
<dbReference type="PROSITE" id="PS50846">
    <property type="entry name" value="HMA_2"/>
    <property type="match status" value="1"/>
</dbReference>
<name>A0A5E4XEW6_9BURK</name>
<keyword evidence="4" id="KW-1185">Reference proteome</keyword>
<sequence>MLQFQVEGMSCNHCVQAVTRAITARDAQARVSVDLGAGQVNVESRLPAPELAAAITDAGYAVTKTPS</sequence>
<gene>
    <name evidence="3" type="ORF">PTE30175_03740</name>
</gene>
<accession>A0A5E4XEW6</accession>
<dbReference type="CDD" id="cd00371">
    <property type="entry name" value="HMA"/>
    <property type="match status" value="1"/>
</dbReference>
<dbReference type="InterPro" id="IPR036163">
    <property type="entry name" value="HMA_dom_sf"/>
</dbReference>
<dbReference type="OrthoDB" id="9813965at2"/>
<protein>
    <submittedName>
        <fullName evidence="3">Heavy metal transporter</fullName>
    </submittedName>
</protein>
<organism evidence="3 4">
    <name type="scientific">Pandoraea terrae</name>
    <dbReference type="NCBI Taxonomy" id="1537710"/>
    <lineage>
        <taxon>Bacteria</taxon>
        <taxon>Pseudomonadati</taxon>
        <taxon>Pseudomonadota</taxon>
        <taxon>Betaproteobacteria</taxon>
        <taxon>Burkholderiales</taxon>
        <taxon>Burkholderiaceae</taxon>
        <taxon>Pandoraea</taxon>
    </lineage>
</organism>
<feature type="domain" description="HMA" evidence="2">
    <location>
        <begin position="1"/>
        <end position="63"/>
    </location>
</feature>
<evidence type="ECO:0000313" key="4">
    <source>
        <dbReference type="Proteomes" id="UP000414233"/>
    </source>
</evidence>
<evidence type="ECO:0000259" key="2">
    <source>
        <dbReference type="PROSITE" id="PS50846"/>
    </source>
</evidence>
<dbReference type="Proteomes" id="UP000414233">
    <property type="component" value="Unassembled WGS sequence"/>
</dbReference>
<dbReference type="RefSeq" id="WP_150698558.1">
    <property type="nucleotide sequence ID" value="NZ_CABPRZ010000017.1"/>
</dbReference>
<dbReference type="AlphaFoldDB" id="A0A5E4XEW6"/>
<dbReference type="GO" id="GO:0046872">
    <property type="term" value="F:metal ion binding"/>
    <property type="evidence" value="ECO:0007669"/>
    <property type="project" value="UniProtKB-KW"/>
</dbReference>
<dbReference type="EMBL" id="CABPRZ010000017">
    <property type="protein sequence ID" value="VVE34710.1"/>
    <property type="molecule type" value="Genomic_DNA"/>
</dbReference>
<keyword evidence="1" id="KW-0479">Metal-binding</keyword>
<dbReference type="SUPFAM" id="SSF55008">
    <property type="entry name" value="HMA, heavy metal-associated domain"/>
    <property type="match status" value="1"/>
</dbReference>
<evidence type="ECO:0000256" key="1">
    <source>
        <dbReference type="ARBA" id="ARBA00022723"/>
    </source>
</evidence>
<dbReference type="InterPro" id="IPR006121">
    <property type="entry name" value="HMA_dom"/>
</dbReference>
<dbReference type="PROSITE" id="PS01047">
    <property type="entry name" value="HMA_1"/>
    <property type="match status" value="1"/>
</dbReference>
<evidence type="ECO:0000313" key="3">
    <source>
        <dbReference type="EMBL" id="VVE34710.1"/>
    </source>
</evidence>